<dbReference type="EMBL" id="KE747841">
    <property type="protein sequence ID" value="RMZ73680.1"/>
    <property type="molecule type" value="Genomic_DNA"/>
</dbReference>
<evidence type="ECO:0000313" key="2">
    <source>
        <dbReference type="Proteomes" id="UP000265663"/>
    </source>
</evidence>
<dbReference type="OrthoDB" id="3682495at2759"/>
<sequence length="204" mass="23044">MSKTSLIEDLLASWTDLEDNVNVMTIGSQETKQLTKANVKSHFDSHGLPPIACHRLPASCIPKDIATINVSRNNPDLFQFMLQQDPYQICQQHLLQAQYETGTYFTKGEIYLLAEEGESVVQANGRPLKAFERAQLELNPMAVHLTHTLPLDIPMKKNIVMILPAYTLYRIVAKENSLITTGSILPKIRSGTYEECTEVMRKLR</sequence>
<organism evidence="1 2">
    <name type="scientific">Pyrenophora seminiperda CCB06</name>
    <dbReference type="NCBI Taxonomy" id="1302712"/>
    <lineage>
        <taxon>Eukaryota</taxon>
        <taxon>Fungi</taxon>
        <taxon>Dikarya</taxon>
        <taxon>Ascomycota</taxon>
        <taxon>Pezizomycotina</taxon>
        <taxon>Dothideomycetes</taxon>
        <taxon>Pleosporomycetidae</taxon>
        <taxon>Pleosporales</taxon>
        <taxon>Pleosporineae</taxon>
        <taxon>Pleosporaceae</taxon>
        <taxon>Pyrenophora</taxon>
    </lineage>
</organism>
<accession>A0A3M7MGS8</accession>
<protein>
    <submittedName>
        <fullName evidence="1">Uncharacterized protein</fullName>
    </submittedName>
</protein>
<gene>
    <name evidence="1" type="ORF">GMOD_00009428</name>
</gene>
<reference evidence="1 2" key="1">
    <citation type="journal article" date="2014" name="PLoS ONE">
        <title>De novo Genome Assembly of the Fungal Plant Pathogen Pyrenophora semeniperda.</title>
        <authorList>
            <person name="Soliai M.M."/>
            <person name="Meyer S.E."/>
            <person name="Udall J.A."/>
            <person name="Elzinga D.E."/>
            <person name="Hermansen R.A."/>
            <person name="Bodily P.M."/>
            <person name="Hart A.A."/>
            <person name="Coleman C.E."/>
        </authorList>
    </citation>
    <scope>NUCLEOTIDE SEQUENCE [LARGE SCALE GENOMIC DNA]</scope>
    <source>
        <strain evidence="1 2">CCB06</strain>
        <tissue evidence="1">Mycelium</tissue>
    </source>
</reference>
<dbReference type="AlphaFoldDB" id="A0A3M7MGS8"/>
<proteinExistence type="predicted"/>
<evidence type="ECO:0000313" key="1">
    <source>
        <dbReference type="EMBL" id="RMZ73680.1"/>
    </source>
</evidence>
<dbReference type="Proteomes" id="UP000265663">
    <property type="component" value="Unassembled WGS sequence"/>
</dbReference>
<name>A0A3M7MGS8_9PLEO</name>
<keyword evidence="2" id="KW-1185">Reference proteome</keyword>